<dbReference type="PROSITE" id="PS50206">
    <property type="entry name" value="RHODANESE_3"/>
    <property type="match status" value="1"/>
</dbReference>
<feature type="domain" description="Rhodanese" evidence="7">
    <location>
        <begin position="26"/>
        <end position="128"/>
    </location>
</feature>
<evidence type="ECO:0000256" key="4">
    <source>
        <dbReference type="ARBA" id="ARBA00022801"/>
    </source>
</evidence>
<keyword evidence="4" id="KW-0378">Hydrolase</keyword>
<dbReference type="Proteomes" id="UP001182556">
    <property type="component" value="Unassembled WGS sequence"/>
</dbReference>
<keyword evidence="6" id="KW-0131">Cell cycle</keyword>
<evidence type="ECO:0000256" key="2">
    <source>
        <dbReference type="ARBA" id="ARBA00013064"/>
    </source>
</evidence>
<gene>
    <name evidence="8" type="ORF">DB88DRAFT_510132</name>
</gene>
<dbReference type="SMART" id="SM00450">
    <property type="entry name" value="RHOD"/>
    <property type="match status" value="1"/>
</dbReference>
<dbReference type="GO" id="GO:1902751">
    <property type="term" value="P:positive regulation of cell cycle G2/M phase transition"/>
    <property type="evidence" value="ECO:0007669"/>
    <property type="project" value="InterPro"/>
</dbReference>
<evidence type="ECO:0000256" key="3">
    <source>
        <dbReference type="ARBA" id="ARBA00022618"/>
    </source>
</evidence>
<evidence type="ECO:0000256" key="6">
    <source>
        <dbReference type="ARBA" id="ARBA00023306"/>
    </source>
</evidence>
<dbReference type="EC" id="3.1.3.48" evidence="2"/>
<dbReference type="GO" id="GO:0005737">
    <property type="term" value="C:cytoplasm"/>
    <property type="evidence" value="ECO:0007669"/>
    <property type="project" value="TreeGrafter"/>
</dbReference>
<reference evidence="8" key="1">
    <citation type="submission" date="2023-02" db="EMBL/GenBank/DDBJ databases">
        <title>Identification and recombinant expression of a fungal hydrolase from Papiliotrema laurentii that hydrolyzes apple cutin and clears colloidal polyester polyurethane.</title>
        <authorList>
            <consortium name="DOE Joint Genome Institute"/>
            <person name="Roman V.A."/>
            <person name="Bojanowski C."/>
            <person name="Crable B.R."/>
            <person name="Wagner D.N."/>
            <person name="Hung C.S."/>
            <person name="Nadeau L.J."/>
            <person name="Schratz L."/>
            <person name="Haridas S."/>
            <person name="Pangilinan J."/>
            <person name="Lipzen A."/>
            <person name="Na H."/>
            <person name="Yan M."/>
            <person name="Ng V."/>
            <person name="Grigoriev I.V."/>
            <person name="Spatafora J.W."/>
            <person name="Barlow D."/>
            <person name="Biffinger J."/>
            <person name="Kelley-Loughnane N."/>
            <person name="Varaljay V.A."/>
            <person name="Crookes-Goodson W.J."/>
        </authorList>
    </citation>
    <scope>NUCLEOTIDE SEQUENCE</scope>
    <source>
        <strain evidence="8">5307AH</strain>
    </source>
</reference>
<evidence type="ECO:0000256" key="5">
    <source>
        <dbReference type="ARBA" id="ARBA00022912"/>
    </source>
</evidence>
<evidence type="ECO:0000313" key="8">
    <source>
        <dbReference type="EMBL" id="KAK1925082.1"/>
    </source>
</evidence>
<name>A0AAD9FRX0_PAPLA</name>
<sequence length="139" mass="15794">MSFSLPYKWITAEELAALIKSKSDDEMKRYAVVDVRDSDFAGGNIIRAINSPSETFYDSAGSLVKQLEDVPQVIFHCALSQQRGPKAARASIYAETRREILPSAPDQEILVLRDGFTGFQQKYRDDPELVEKFNKFFHD</sequence>
<dbReference type="SUPFAM" id="SSF52821">
    <property type="entry name" value="Rhodanese/Cell cycle control phosphatase"/>
    <property type="match status" value="1"/>
</dbReference>
<evidence type="ECO:0000259" key="7">
    <source>
        <dbReference type="PROSITE" id="PS50206"/>
    </source>
</evidence>
<accession>A0AAD9FRX0</accession>
<dbReference type="InterPro" id="IPR036873">
    <property type="entry name" value="Rhodanese-like_dom_sf"/>
</dbReference>
<dbReference type="Gene3D" id="3.40.250.10">
    <property type="entry name" value="Rhodanese-like domain"/>
    <property type="match status" value="1"/>
</dbReference>
<proteinExistence type="inferred from homology"/>
<dbReference type="GO" id="GO:0005634">
    <property type="term" value="C:nucleus"/>
    <property type="evidence" value="ECO:0007669"/>
    <property type="project" value="TreeGrafter"/>
</dbReference>
<dbReference type="Pfam" id="PF00581">
    <property type="entry name" value="Rhodanese"/>
    <property type="match status" value="1"/>
</dbReference>
<dbReference type="GO" id="GO:0004725">
    <property type="term" value="F:protein tyrosine phosphatase activity"/>
    <property type="evidence" value="ECO:0007669"/>
    <property type="project" value="UniProtKB-EC"/>
</dbReference>
<evidence type="ECO:0000313" key="9">
    <source>
        <dbReference type="Proteomes" id="UP001182556"/>
    </source>
</evidence>
<protein>
    <recommendedName>
        <fullName evidence="2">protein-tyrosine-phosphatase</fullName>
        <ecNumber evidence="2">3.1.3.48</ecNumber>
    </recommendedName>
</protein>
<dbReference type="AlphaFoldDB" id="A0AAD9FRX0"/>
<dbReference type="InterPro" id="IPR001763">
    <property type="entry name" value="Rhodanese-like_dom"/>
</dbReference>
<comment type="similarity">
    <text evidence="1">Belongs to the MPI phosphatase family.</text>
</comment>
<keyword evidence="3" id="KW-0132">Cell division</keyword>
<dbReference type="PANTHER" id="PTHR10828">
    <property type="entry name" value="M-PHASE INDUCER PHOSPHATASE DUAL SPECIFICITY PHOSPHATASE CDC25"/>
    <property type="match status" value="1"/>
</dbReference>
<dbReference type="PRINTS" id="PR00716">
    <property type="entry name" value="MPIPHPHTASE"/>
</dbReference>
<keyword evidence="5" id="KW-0904">Protein phosphatase</keyword>
<dbReference type="PANTHER" id="PTHR10828:SF38">
    <property type="entry name" value="ARSENICAL-RESISTANCE PROTEIN 2-RELATED"/>
    <property type="match status" value="1"/>
</dbReference>
<evidence type="ECO:0000256" key="1">
    <source>
        <dbReference type="ARBA" id="ARBA00011065"/>
    </source>
</evidence>
<dbReference type="EMBL" id="JAODAN010000004">
    <property type="protein sequence ID" value="KAK1925082.1"/>
    <property type="molecule type" value="Genomic_DNA"/>
</dbReference>
<keyword evidence="9" id="KW-1185">Reference proteome</keyword>
<comment type="caution">
    <text evidence="8">The sequence shown here is derived from an EMBL/GenBank/DDBJ whole genome shotgun (WGS) entry which is preliminary data.</text>
</comment>
<organism evidence="8 9">
    <name type="scientific">Papiliotrema laurentii</name>
    <name type="common">Cryptococcus laurentii</name>
    <dbReference type="NCBI Taxonomy" id="5418"/>
    <lineage>
        <taxon>Eukaryota</taxon>
        <taxon>Fungi</taxon>
        <taxon>Dikarya</taxon>
        <taxon>Basidiomycota</taxon>
        <taxon>Agaricomycotina</taxon>
        <taxon>Tremellomycetes</taxon>
        <taxon>Tremellales</taxon>
        <taxon>Rhynchogastremaceae</taxon>
        <taxon>Papiliotrema</taxon>
    </lineage>
</organism>
<dbReference type="GO" id="GO:0051301">
    <property type="term" value="P:cell division"/>
    <property type="evidence" value="ECO:0007669"/>
    <property type="project" value="UniProtKB-KW"/>
</dbReference>
<dbReference type="InterPro" id="IPR000751">
    <property type="entry name" value="MPI_Phosphatase"/>
</dbReference>